<evidence type="ECO:0000313" key="2">
    <source>
        <dbReference type="EMBL" id="MFD3265638.1"/>
    </source>
</evidence>
<comment type="caution">
    <text evidence="2">The sequence shown here is derived from an EMBL/GenBank/DDBJ whole genome shotgun (WGS) entry which is preliminary data.</text>
</comment>
<protein>
    <recommendedName>
        <fullName evidence="4">Protoheme IX farnesyltransferase</fullName>
    </recommendedName>
</protein>
<evidence type="ECO:0008006" key="4">
    <source>
        <dbReference type="Google" id="ProtNLM"/>
    </source>
</evidence>
<gene>
    <name evidence="2" type="ORF">OCL97_16905</name>
</gene>
<keyword evidence="1" id="KW-0812">Transmembrane</keyword>
<reference evidence="2 3" key="1">
    <citation type="submission" date="2022-09" db="EMBL/GenBank/DDBJ databases">
        <title>New species of Phenylobacterium.</title>
        <authorList>
            <person name="Mieszkin S."/>
        </authorList>
    </citation>
    <scope>NUCLEOTIDE SEQUENCE [LARGE SCALE GENOMIC DNA]</scope>
    <source>
        <strain evidence="2 3">HK31-G</strain>
    </source>
</reference>
<keyword evidence="1" id="KW-1133">Transmembrane helix</keyword>
<name>A0ABW6CTI6_9CAUL</name>
<evidence type="ECO:0000256" key="1">
    <source>
        <dbReference type="SAM" id="Phobius"/>
    </source>
</evidence>
<dbReference type="RefSeq" id="WP_377371032.1">
    <property type="nucleotide sequence ID" value="NZ_JAOTJD010000037.1"/>
</dbReference>
<keyword evidence="3" id="KW-1185">Reference proteome</keyword>
<feature type="transmembrane region" description="Helical" evidence="1">
    <location>
        <begin position="20"/>
        <end position="43"/>
    </location>
</feature>
<accession>A0ABW6CTI6</accession>
<keyword evidence="1" id="KW-0472">Membrane</keyword>
<evidence type="ECO:0000313" key="3">
    <source>
        <dbReference type="Proteomes" id="UP001598130"/>
    </source>
</evidence>
<organism evidence="2 3">
    <name type="scientific">Phenylobacterium ferrooxidans</name>
    <dbReference type="NCBI Taxonomy" id="2982689"/>
    <lineage>
        <taxon>Bacteria</taxon>
        <taxon>Pseudomonadati</taxon>
        <taxon>Pseudomonadota</taxon>
        <taxon>Alphaproteobacteria</taxon>
        <taxon>Caulobacterales</taxon>
        <taxon>Caulobacteraceae</taxon>
        <taxon>Phenylobacterium</taxon>
    </lineage>
</organism>
<sequence length="48" mass="5011">MSDPQNEGPIDAKARRGRNIALALGLALFMVLVFVVTIVRLGASTGNG</sequence>
<proteinExistence type="predicted"/>
<dbReference type="Proteomes" id="UP001598130">
    <property type="component" value="Unassembled WGS sequence"/>
</dbReference>
<dbReference type="EMBL" id="JAOTJD010000037">
    <property type="protein sequence ID" value="MFD3265638.1"/>
    <property type="molecule type" value="Genomic_DNA"/>
</dbReference>